<dbReference type="EMBL" id="UYSL01021117">
    <property type="protein sequence ID" value="VDL77274.1"/>
    <property type="molecule type" value="Genomic_DNA"/>
</dbReference>
<dbReference type="Proteomes" id="UP000271162">
    <property type="component" value="Unassembled WGS sequence"/>
</dbReference>
<organism evidence="9">
    <name type="scientific">Nippostrongylus brasiliensis</name>
    <name type="common">Rat hookworm</name>
    <dbReference type="NCBI Taxonomy" id="27835"/>
    <lineage>
        <taxon>Eukaryota</taxon>
        <taxon>Metazoa</taxon>
        <taxon>Ecdysozoa</taxon>
        <taxon>Nematoda</taxon>
        <taxon>Chromadorea</taxon>
        <taxon>Rhabditida</taxon>
        <taxon>Rhabditina</taxon>
        <taxon>Rhabditomorpha</taxon>
        <taxon>Strongyloidea</taxon>
        <taxon>Heligmosomidae</taxon>
        <taxon>Nippostrongylus</taxon>
    </lineage>
</organism>
<dbReference type="PROSITE" id="PS50106">
    <property type="entry name" value="PDZ"/>
    <property type="match status" value="1"/>
</dbReference>
<evidence type="ECO:0000256" key="3">
    <source>
        <dbReference type="PROSITE-ProRule" id="PRU00192"/>
    </source>
</evidence>
<dbReference type="InterPro" id="IPR008145">
    <property type="entry name" value="GK/Ca_channel_bsu"/>
</dbReference>
<dbReference type="Pfam" id="PF00595">
    <property type="entry name" value="PDZ"/>
    <property type="match status" value="1"/>
</dbReference>
<evidence type="ECO:0000256" key="1">
    <source>
        <dbReference type="ARBA" id="ARBA00007014"/>
    </source>
</evidence>
<dbReference type="SUPFAM" id="SSF50044">
    <property type="entry name" value="SH3-domain"/>
    <property type="match status" value="1"/>
</dbReference>
<evidence type="ECO:0000313" key="8">
    <source>
        <dbReference type="Proteomes" id="UP000271162"/>
    </source>
</evidence>
<comment type="similarity">
    <text evidence="1">Belongs to the MAGUK family.</text>
</comment>
<reference evidence="9" key="1">
    <citation type="submission" date="2017-02" db="UniProtKB">
        <authorList>
            <consortium name="WormBaseParasite"/>
        </authorList>
    </citation>
    <scope>IDENTIFICATION</scope>
</reference>
<dbReference type="InterPro" id="IPR001452">
    <property type="entry name" value="SH3_domain"/>
</dbReference>
<dbReference type="InterPro" id="IPR008144">
    <property type="entry name" value="Guanylate_kin-like_dom"/>
</dbReference>
<evidence type="ECO:0000259" key="5">
    <source>
        <dbReference type="PROSITE" id="PS50052"/>
    </source>
</evidence>
<dbReference type="Gene3D" id="2.30.42.10">
    <property type="match status" value="1"/>
</dbReference>
<dbReference type="SMART" id="SM00228">
    <property type="entry name" value="PDZ"/>
    <property type="match status" value="1"/>
</dbReference>
<evidence type="ECO:0000313" key="9">
    <source>
        <dbReference type="WBParaSite" id="NBR_0001368401-mRNA-1"/>
    </source>
</evidence>
<accession>A0A0N4YB66</accession>
<evidence type="ECO:0000259" key="6">
    <source>
        <dbReference type="PROSITE" id="PS50106"/>
    </source>
</evidence>
<name>A0A0N4YB66_NIPBR</name>
<dbReference type="InterPro" id="IPR036028">
    <property type="entry name" value="SH3-like_dom_sf"/>
</dbReference>
<evidence type="ECO:0000313" key="7">
    <source>
        <dbReference type="EMBL" id="VDL77274.1"/>
    </source>
</evidence>
<dbReference type="SUPFAM" id="SSF50156">
    <property type="entry name" value="PDZ domain-like"/>
    <property type="match status" value="1"/>
</dbReference>
<gene>
    <name evidence="7" type="ORF">NBR_LOCUS13685</name>
</gene>
<dbReference type="InterPro" id="IPR001478">
    <property type="entry name" value="PDZ"/>
</dbReference>
<dbReference type="PANTHER" id="PTHR23122">
    <property type="entry name" value="MEMBRANE-ASSOCIATED GUANYLATE KINASE MAGUK"/>
    <property type="match status" value="1"/>
</dbReference>
<dbReference type="Pfam" id="PF00625">
    <property type="entry name" value="Guanylate_kin"/>
    <property type="match status" value="1"/>
</dbReference>
<dbReference type="WBParaSite" id="NBR_0001368401-mRNA-1">
    <property type="protein sequence ID" value="NBR_0001368401-mRNA-1"/>
    <property type="gene ID" value="NBR_0001368401"/>
</dbReference>
<dbReference type="InterPro" id="IPR036034">
    <property type="entry name" value="PDZ_sf"/>
</dbReference>
<evidence type="ECO:0000259" key="4">
    <source>
        <dbReference type="PROSITE" id="PS50002"/>
    </source>
</evidence>
<dbReference type="InterPro" id="IPR027417">
    <property type="entry name" value="P-loop_NTPase"/>
</dbReference>
<keyword evidence="2 3" id="KW-0728">SH3 domain</keyword>
<dbReference type="SMART" id="SM00326">
    <property type="entry name" value="SH3"/>
    <property type="match status" value="1"/>
</dbReference>
<sequence length="397" mass="44982">LKCHSFKGATVRNEEDRIVVGRVVKGGIVEKTGLLKEGDELLELNGVDLRGKNVTEICELLRTISGEVRFVVSSAAETKRKTTPPFVGDDIYVPCKELALKFQRGDVLHVLSTEDENWWQAYREGDDTSHSLAGLIPSSSFHQQVVLYMDEVEKDTRPKCRLDSKRKLQEVIRTLGRKSSKDVQRSADEPPANNIGFHSVDYLDLLTYEEVVLHLARTDRKRPLVLCGPEGVGCLELRQQLLESDRDRLAGPVPYTTRPQRDGEIDGVHYHFFEKHLYGTAAADIVNVIHRSKICVLTLKAESLIAVRTAEIMPFILFVAPPSLQTLRRQKECAGQFNVKDDELKSILTQGKHIEQKFGHLFDSIIVNTDFDKSLAEMKTILNRLETEPQWVPIEWT</sequence>
<evidence type="ECO:0000256" key="2">
    <source>
        <dbReference type="ARBA" id="ARBA00022443"/>
    </source>
</evidence>
<proteinExistence type="inferred from homology"/>
<feature type="domain" description="Guanylate kinase-like" evidence="5">
    <location>
        <begin position="221"/>
        <end position="383"/>
    </location>
</feature>
<dbReference type="PROSITE" id="PS50002">
    <property type="entry name" value="SH3"/>
    <property type="match status" value="1"/>
</dbReference>
<dbReference type="SMART" id="SM00072">
    <property type="entry name" value="GuKc"/>
    <property type="match status" value="1"/>
</dbReference>
<reference evidence="7 8" key="2">
    <citation type="submission" date="2018-11" db="EMBL/GenBank/DDBJ databases">
        <authorList>
            <consortium name="Pathogen Informatics"/>
        </authorList>
    </citation>
    <scope>NUCLEOTIDE SEQUENCE [LARGE SCALE GENOMIC DNA]</scope>
</reference>
<dbReference type="InterPro" id="IPR050716">
    <property type="entry name" value="MAGUK"/>
</dbReference>
<dbReference type="Gene3D" id="2.30.30.40">
    <property type="entry name" value="SH3 Domains"/>
    <property type="match status" value="1"/>
</dbReference>
<keyword evidence="8" id="KW-1185">Reference proteome</keyword>
<dbReference type="OMA" id="CACNNTI"/>
<dbReference type="PROSITE" id="PS50052">
    <property type="entry name" value="GUANYLATE_KINASE_2"/>
    <property type="match status" value="1"/>
</dbReference>
<dbReference type="SUPFAM" id="SSF52540">
    <property type="entry name" value="P-loop containing nucleoside triphosphate hydrolases"/>
    <property type="match status" value="1"/>
</dbReference>
<protein>
    <submittedName>
        <fullName evidence="9">MAGUK p55 subfamily member 5 (inferred by orthology to a human protein)</fullName>
    </submittedName>
</protein>
<feature type="domain" description="SH3" evidence="4">
    <location>
        <begin position="81"/>
        <end position="146"/>
    </location>
</feature>
<dbReference type="STRING" id="27835.A0A0N4YB66"/>
<dbReference type="AlphaFoldDB" id="A0A0N4YB66"/>
<feature type="domain" description="PDZ" evidence="6">
    <location>
        <begin position="8"/>
        <end position="76"/>
    </location>
</feature>
<dbReference type="Pfam" id="PF07653">
    <property type="entry name" value="SH3_2"/>
    <property type="match status" value="1"/>
</dbReference>
<dbReference type="Gene3D" id="3.40.50.300">
    <property type="entry name" value="P-loop containing nucleotide triphosphate hydrolases"/>
    <property type="match status" value="1"/>
</dbReference>